<evidence type="ECO:0000313" key="3">
    <source>
        <dbReference type="Proteomes" id="UP000228947"/>
    </source>
</evidence>
<feature type="transmembrane region" description="Helical" evidence="1">
    <location>
        <begin position="427"/>
        <end position="448"/>
    </location>
</feature>
<feature type="transmembrane region" description="Helical" evidence="1">
    <location>
        <begin position="325"/>
        <end position="346"/>
    </location>
</feature>
<feature type="transmembrane region" description="Helical" evidence="1">
    <location>
        <begin position="28"/>
        <end position="47"/>
    </location>
</feature>
<dbReference type="EMBL" id="PGTL01000013">
    <property type="protein sequence ID" value="PJF42597.1"/>
    <property type="molecule type" value="Genomic_DNA"/>
</dbReference>
<feature type="transmembrane region" description="Helical" evidence="1">
    <location>
        <begin position="104"/>
        <end position="124"/>
    </location>
</feature>
<feature type="transmembrane region" description="Helical" evidence="1">
    <location>
        <begin position="131"/>
        <end position="149"/>
    </location>
</feature>
<feature type="transmembrane region" description="Helical" evidence="1">
    <location>
        <begin position="155"/>
        <end position="174"/>
    </location>
</feature>
<proteinExistence type="predicted"/>
<evidence type="ECO:0000256" key="1">
    <source>
        <dbReference type="SAM" id="Phobius"/>
    </source>
</evidence>
<evidence type="ECO:0000313" key="2">
    <source>
        <dbReference type="EMBL" id="PJF42597.1"/>
    </source>
</evidence>
<keyword evidence="1" id="KW-1133">Transmembrane helix</keyword>
<name>A0A2M8PYG2_9CHLR</name>
<dbReference type="PANTHER" id="PTHR41710:SF2">
    <property type="entry name" value="GLYCOSYL TRANSFERASE FAMILY 39_83 DOMAIN-CONTAINING PROTEIN"/>
    <property type="match status" value="1"/>
</dbReference>
<keyword evidence="1" id="KW-0812">Transmembrane</keyword>
<dbReference type="Proteomes" id="UP000228947">
    <property type="component" value="Unassembled WGS sequence"/>
</dbReference>
<dbReference type="PANTHER" id="PTHR41710">
    <property type="entry name" value="GLYCOSYL TRANSFERASE, FAMILY 39"/>
    <property type="match status" value="1"/>
</dbReference>
<protein>
    <recommendedName>
        <fullName evidence="4">Glycosyltransferase RgtA/B/C/D-like domain-containing protein</fullName>
    </recommendedName>
</protein>
<organism evidence="2 3">
    <name type="scientific">Candidatus Thermofonsia Clade 1 bacterium</name>
    <dbReference type="NCBI Taxonomy" id="2364210"/>
    <lineage>
        <taxon>Bacteria</taxon>
        <taxon>Bacillati</taxon>
        <taxon>Chloroflexota</taxon>
        <taxon>Candidatus Thermofontia</taxon>
        <taxon>Candidatus Thermofonsia Clade 1</taxon>
    </lineage>
</organism>
<gene>
    <name evidence="2" type="ORF">CUN50_03595</name>
</gene>
<comment type="caution">
    <text evidence="2">The sequence shown here is derived from an EMBL/GenBank/DDBJ whole genome shotgun (WGS) entry which is preliminary data.</text>
</comment>
<feature type="transmembrane region" description="Helical" evidence="1">
    <location>
        <begin position="286"/>
        <end position="313"/>
    </location>
</feature>
<accession>A0A2M8PYG2</accession>
<dbReference type="AlphaFoldDB" id="A0A2M8PYG2"/>
<feature type="transmembrane region" description="Helical" evidence="1">
    <location>
        <begin position="243"/>
        <end position="266"/>
    </location>
</feature>
<dbReference type="InterPro" id="IPR019962">
    <property type="entry name" value="CHP03663"/>
</dbReference>
<feature type="transmembrane region" description="Helical" evidence="1">
    <location>
        <begin position="202"/>
        <end position="218"/>
    </location>
</feature>
<feature type="transmembrane region" description="Helical" evidence="1">
    <location>
        <begin position="181"/>
        <end position="196"/>
    </location>
</feature>
<feature type="transmembrane region" description="Helical" evidence="1">
    <location>
        <begin position="455"/>
        <end position="473"/>
    </location>
</feature>
<feature type="transmembrane region" description="Helical" evidence="1">
    <location>
        <begin position="384"/>
        <end position="407"/>
    </location>
</feature>
<feature type="transmembrane region" description="Helical" evidence="1">
    <location>
        <begin position="352"/>
        <end position="372"/>
    </location>
</feature>
<keyword evidence="1" id="KW-0472">Membrane</keyword>
<evidence type="ECO:0008006" key="4">
    <source>
        <dbReference type="Google" id="ProtNLM"/>
    </source>
</evidence>
<reference evidence="2 3" key="1">
    <citation type="submission" date="2017-11" db="EMBL/GenBank/DDBJ databases">
        <title>Evolution of Phototrophy in the Chloroflexi Phylum Driven by Horizontal Gene Transfer.</title>
        <authorList>
            <person name="Ward L.M."/>
            <person name="Hemp J."/>
            <person name="Shih P.M."/>
            <person name="Mcglynn S.E."/>
            <person name="Fischer W."/>
        </authorList>
    </citation>
    <scope>NUCLEOTIDE SEQUENCE [LARGE SCALE GENOMIC DNA]</scope>
    <source>
        <strain evidence="2">CP1_1M</strain>
    </source>
</reference>
<sequence>MEALDLEQVRTEAQAAPPEQGIGGRFQIALSLEAICYIAIVLFAAIIRLPELDLIPLKAAEATEALAAWHAINPNAVGEAPRSVQPLGFSVNALLMSLGGTENAIVRAGTLIASMAVIFMPLAFRRWLGAAYTVISMALLAISPALLIASRSMSGTVWALFLTLLTAWALGRFAEARQERYAIIAAGAAALAALGTEPAGALMLLMLGVGILFAFWTLRETEERLLQAWQALRSALPLPKMGLAAAIALIAGSTALFTIPSGLSHIGAALEASLRGIVVGMPDAPFAFPLLASLVYEPLFALFGLVGAYFVLNADPERTPLAERFIGRALIGWLIVAAAASLVYAGGTADHALWLTLPLAGLSAFAIVRALAPVQDRYWHVPIWAPYLHAILLVATLFIAGVNLIWVGRVTLSMMPELFPPLQQQDLMRALMIVLALALSVITFFLIGSTWGARAAWHGTGIGLLIFLGLYSFNAGWQAAVNKFDDPRELWHVNPSSRNLNLLVKTLETASLRATGAPTMAEIVVERAAIENNAPLRWALHKFPNHRYVDVLSSAVNAPIAIGVQPEPALGASYVGQRLATQSGWFLSTLQYWDTLSWLYNRQTRVMPQPSAHVIVWVRADIYGVEEVTPSQR</sequence>